<dbReference type="EMBL" id="NUEH01000077">
    <property type="protein sequence ID" value="PEI82442.1"/>
    <property type="molecule type" value="Genomic_DNA"/>
</dbReference>
<accession>A0AB73QWS6</accession>
<dbReference type="Proteomes" id="UP000220969">
    <property type="component" value="Unassembled WGS sequence"/>
</dbReference>
<protein>
    <submittedName>
        <fullName evidence="1">Uncharacterized protein</fullName>
    </submittedName>
</protein>
<comment type="caution">
    <text evidence="1">The sequence shown here is derived from an EMBL/GenBank/DDBJ whole genome shotgun (WGS) entry which is preliminary data.</text>
</comment>
<gene>
    <name evidence="1" type="ORF">CN678_28485</name>
</gene>
<reference evidence="1" key="1">
    <citation type="submission" date="2017-09" db="EMBL/GenBank/DDBJ databases">
        <title>Large-scale bioinformatics analysis of Bacillus genomes uncovers conserved roles of natural products in bacterial physiology.</title>
        <authorList>
            <consortium name="Agbiome Team Llc"/>
            <person name="Bleich R.M."/>
            <person name="Kirk G.J."/>
            <person name="Santa Maria K.C."/>
            <person name="Allen S.E."/>
            <person name="Farag S."/>
            <person name="Shank E.A."/>
            <person name="Bowers A."/>
        </authorList>
    </citation>
    <scope>NUCLEOTIDE SEQUENCE</scope>
    <source>
        <strain evidence="1">AFS005430</strain>
    </source>
</reference>
<sequence length="87" mass="10367">MKWFKSEEGALGIFSLKNFYNDKRIGCNRGLIIRNNQRENKISNSFLSSYSWKGKERKQIIEEIELEDYVQKYVDQAMKGLIQEEKI</sequence>
<evidence type="ECO:0000313" key="1">
    <source>
        <dbReference type="EMBL" id="PEI82442.1"/>
    </source>
</evidence>
<organism evidence="1">
    <name type="scientific">Bacillus toyonensis</name>
    <dbReference type="NCBI Taxonomy" id="155322"/>
    <lineage>
        <taxon>Bacteria</taxon>
        <taxon>Bacillati</taxon>
        <taxon>Bacillota</taxon>
        <taxon>Bacilli</taxon>
        <taxon>Bacillales</taxon>
        <taxon>Bacillaceae</taxon>
        <taxon>Bacillus</taxon>
        <taxon>Bacillus cereus group</taxon>
    </lineage>
</organism>
<proteinExistence type="predicted"/>
<dbReference type="AlphaFoldDB" id="A0AB73QWS6"/>
<name>A0AB73QWS6_9BACI</name>